<dbReference type="Gene3D" id="3.40.50.2020">
    <property type="match status" value="1"/>
</dbReference>
<evidence type="ECO:0000256" key="3">
    <source>
        <dbReference type="ARBA" id="ARBA00004496"/>
    </source>
</evidence>
<dbReference type="InterPro" id="IPR000836">
    <property type="entry name" value="PRTase_dom"/>
</dbReference>
<dbReference type="GO" id="GO:0006166">
    <property type="term" value="P:purine ribonucleoside salvage"/>
    <property type="evidence" value="ECO:0007669"/>
    <property type="project" value="UniProtKB-KW"/>
</dbReference>
<dbReference type="GO" id="GO:0000287">
    <property type="term" value="F:magnesium ion binding"/>
    <property type="evidence" value="ECO:0007669"/>
    <property type="project" value="TreeGrafter"/>
</dbReference>
<feature type="domain" description="Phosphoribosyltransferase" evidence="17">
    <location>
        <begin position="13"/>
        <end position="159"/>
    </location>
</feature>
<dbReference type="PANTHER" id="PTHR43340">
    <property type="entry name" value="HYPOXANTHINE-GUANINE PHOSPHORIBOSYLTRANSFERASE"/>
    <property type="match status" value="1"/>
</dbReference>
<dbReference type="GO" id="GO:0032264">
    <property type="term" value="P:IMP salvage"/>
    <property type="evidence" value="ECO:0007669"/>
    <property type="project" value="UniProtKB-UniPathway"/>
</dbReference>
<dbReference type="GO" id="GO:0046100">
    <property type="term" value="P:hypoxanthine metabolic process"/>
    <property type="evidence" value="ECO:0007669"/>
    <property type="project" value="TreeGrafter"/>
</dbReference>
<proteinExistence type="inferred from homology"/>
<comment type="pathway">
    <text evidence="4 16">Purine metabolism; IMP biosynthesis via salvage pathway; IMP from hypoxanthine: step 1/1.</text>
</comment>
<name>A0A1M4Z1B5_9CLOT</name>
<dbReference type="GO" id="GO:0004422">
    <property type="term" value="F:hypoxanthine phosphoribosyltransferase activity"/>
    <property type="evidence" value="ECO:0007669"/>
    <property type="project" value="InterPro"/>
</dbReference>
<dbReference type="InterPro" id="IPR050408">
    <property type="entry name" value="HGPRT"/>
</dbReference>
<keyword evidence="7 16" id="KW-0963">Cytoplasm</keyword>
<evidence type="ECO:0000256" key="8">
    <source>
        <dbReference type="ARBA" id="ARBA00022676"/>
    </source>
</evidence>
<protein>
    <recommendedName>
        <fullName evidence="16">Hypoxanthine phosphoribosyltransferase</fullName>
        <ecNumber evidence="16">2.4.2.8</ecNumber>
    </recommendedName>
</protein>
<evidence type="ECO:0000313" key="19">
    <source>
        <dbReference type="Proteomes" id="UP000184423"/>
    </source>
</evidence>
<evidence type="ECO:0000259" key="17">
    <source>
        <dbReference type="Pfam" id="PF00156"/>
    </source>
</evidence>
<evidence type="ECO:0000256" key="1">
    <source>
        <dbReference type="ARBA" id="ARBA00001946"/>
    </source>
</evidence>
<comment type="subcellular location">
    <subcellularLocation>
        <location evidence="3 16">Cytoplasm</location>
    </subcellularLocation>
</comment>
<comment type="similarity">
    <text evidence="6 16">Belongs to the purine/pyrimidine phosphoribosyltransferase family.</text>
</comment>
<evidence type="ECO:0000256" key="14">
    <source>
        <dbReference type="ARBA" id="ARBA00048811"/>
    </source>
</evidence>
<evidence type="ECO:0000256" key="5">
    <source>
        <dbReference type="ARBA" id="ARBA00004676"/>
    </source>
</evidence>
<evidence type="ECO:0000256" key="10">
    <source>
        <dbReference type="ARBA" id="ARBA00022723"/>
    </source>
</evidence>
<comment type="pathway">
    <text evidence="5">Purine metabolism; GMP biosynthesis via salvage pathway; GMP from guanine: step 1/1.</text>
</comment>
<reference evidence="19" key="1">
    <citation type="submission" date="2016-11" db="EMBL/GenBank/DDBJ databases">
        <authorList>
            <person name="Varghese N."/>
            <person name="Submissions S."/>
        </authorList>
    </citation>
    <scope>NUCLEOTIDE SEQUENCE [LARGE SCALE GENOMIC DNA]</scope>
    <source>
        <strain evidence="19">DSM 10124</strain>
    </source>
</reference>
<evidence type="ECO:0000313" key="18">
    <source>
        <dbReference type="EMBL" id="SHF11376.1"/>
    </source>
</evidence>
<dbReference type="FunFam" id="3.40.50.2020:FF:000006">
    <property type="entry name" value="Hypoxanthine phosphoribosyltransferase"/>
    <property type="match status" value="1"/>
</dbReference>
<dbReference type="NCBIfam" id="TIGR01203">
    <property type="entry name" value="HGPRTase"/>
    <property type="match status" value="1"/>
</dbReference>
<dbReference type="Pfam" id="PF00156">
    <property type="entry name" value="Pribosyltran"/>
    <property type="match status" value="1"/>
</dbReference>
<keyword evidence="12 16" id="KW-0547">Nucleotide-binding</keyword>
<keyword evidence="10 16" id="KW-0479">Metal-binding</keyword>
<dbReference type="EC" id="2.4.2.8" evidence="16"/>
<keyword evidence="11 16" id="KW-0660">Purine salvage</keyword>
<evidence type="ECO:0000256" key="15">
    <source>
        <dbReference type="ARBA" id="ARBA00049402"/>
    </source>
</evidence>
<dbReference type="GO" id="GO:0000166">
    <property type="term" value="F:nucleotide binding"/>
    <property type="evidence" value="ECO:0007669"/>
    <property type="project" value="UniProtKB-KW"/>
</dbReference>
<comment type="catalytic activity">
    <reaction evidence="15">
        <text>IMP + diphosphate = hypoxanthine + 5-phospho-alpha-D-ribose 1-diphosphate</text>
        <dbReference type="Rhea" id="RHEA:17973"/>
        <dbReference type="ChEBI" id="CHEBI:17368"/>
        <dbReference type="ChEBI" id="CHEBI:33019"/>
        <dbReference type="ChEBI" id="CHEBI:58017"/>
        <dbReference type="ChEBI" id="CHEBI:58053"/>
        <dbReference type="EC" id="2.4.2.8"/>
    </reaction>
    <physiologicalReaction direction="right-to-left" evidence="15">
        <dbReference type="Rhea" id="RHEA:17975"/>
    </physiologicalReaction>
</comment>
<keyword evidence="19" id="KW-1185">Reference proteome</keyword>
<keyword evidence="9 16" id="KW-0808">Transferase</keyword>
<dbReference type="InterPro" id="IPR029057">
    <property type="entry name" value="PRTase-like"/>
</dbReference>
<dbReference type="UniPathway" id="UPA00591">
    <property type="reaction ID" value="UER00648"/>
</dbReference>
<sequence length="175" mass="19950">MENKKENILITADEIQSKVAELGAIISNDYKDKKLYVLSLLRGSFIFAADLVRHISVPVKIGFMTTSSYGHSEESSGNVKVVHEIADNIEGFDVLVVDDIVDTGITMKFVMEYLKKYNPASIKSCVLLDKPERRKVELTPDYKCFTIPDVFVVGYGLNYGDYYRNKPYIFNWENK</sequence>
<dbReference type="GO" id="GO:0052657">
    <property type="term" value="F:guanine phosphoribosyltransferase activity"/>
    <property type="evidence" value="ECO:0007669"/>
    <property type="project" value="UniProtKB-ARBA"/>
</dbReference>
<dbReference type="CDD" id="cd06223">
    <property type="entry name" value="PRTases_typeI"/>
    <property type="match status" value="1"/>
</dbReference>
<dbReference type="AlphaFoldDB" id="A0A1M4Z1B5"/>
<dbReference type="GO" id="GO:0006178">
    <property type="term" value="P:guanine salvage"/>
    <property type="evidence" value="ECO:0007669"/>
    <property type="project" value="TreeGrafter"/>
</dbReference>
<keyword evidence="8 16" id="KW-0328">Glycosyltransferase</keyword>
<evidence type="ECO:0000256" key="16">
    <source>
        <dbReference type="RuleBase" id="RU364099"/>
    </source>
</evidence>
<dbReference type="GO" id="GO:0005829">
    <property type="term" value="C:cytosol"/>
    <property type="evidence" value="ECO:0007669"/>
    <property type="project" value="TreeGrafter"/>
</dbReference>
<evidence type="ECO:0000256" key="4">
    <source>
        <dbReference type="ARBA" id="ARBA00004669"/>
    </source>
</evidence>
<dbReference type="PANTHER" id="PTHR43340:SF1">
    <property type="entry name" value="HYPOXANTHINE PHOSPHORIBOSYLTRANSFERASE"/>
    <property type="match status" value="1"/>
</dbReference>
<organism evidence="18 19">
    <name type="scientific">Caloramator proteoclasticus DSM 10124</name>
    <dbReference type="NCBI Taxonomy" id="1121262"/>
    <lineage>
        <taxon>Bacteria</taxon>
        <taxon>Bacillati</taxon>
        <taxon>Bacillota</taxon>
        <taxon>Clostridia</taxon>
        <taxon>Eubacteriales</taxon>
        <taxon>Clostridiaceae</taxon>
        <taxon>Caloramator</taxon>
    </lineage>
</organism>
<evidence type="ECO:0000256" key="12">
    <source>
        <dbReference type="ARBA" id="ARBA00022741"/>
    </source>
</evidence>
<dbReference type="InterPro" id="IPR005904">
    <property type="entry name" value="Hxn_phspho_trans"/>
</dbReference>
<dbReference type="EMBL" id="FQVG01000035">
    <property type="protein sequence ID" value="SHF11376.1"/>
    <property type="molecule type" value="Genomic_DNA"/>
</dbReference>
<evidence type="ECO:0000256" key="13">
    <source>
        <dbReference type="ARBA" id="ARBA00022842"/>
    </source>
</evidence>
<comment type="function">
    <text evidence="2">Purine salvage pathway enzyme that catalyzes the transfer of the ribosyl-5-phosphate group from 5-phospho-alpha-D-ribose 1-diphosphate (PRPP) to the N9 position of the 6-oxopurines hypoxanthine and guanine to form the corresponding ribonucleotides IMP (inosine 5'-monophosphate) and GMP (guanosine 5'-monophosphate), with the release of PPi.</text>
</comment>
<accession>A0A1M4Z1B5</accession>
<dbReference type="GO" id="GO:0032263">
    <property type="term" value="P:GMP salvage"/>
    <property type="evidence" value="ECO:0007669"/>
    <property type="project" value="TreeGrafter"/>
</dbReference>
<evidence type="ECO:0000256" key="7">
    <source>
        <dbReference type="ARBA" id="ARBA00022490"/>
    </source>
</evidence>
<evidence type="ECO:0000256" key="2">
    <source>
        <dbReference type="ARBA" id="ARBA00002049"/>
    </source>
</evidence>
<dbReference type="RefSeq" id="WP_073249146.1">
    <property type="nucleotide sequence ID" value="NZ_FQVG01000035.1"/>
</dbReference>
<evidence type="ECO:0000256" key="11">
    <source>
        <dbReference type="ARBA" id="ARBA00022726"/>
    </source>
</evidence>
<evidence type="ECO:0000256" key="9">
    <source>
        <dbReference type="ARBA" id="ARBA00022679"/>
    </source>
</evidence>
<comment type="catalytic activity">
    <reaction evidence="14">
        <text>GMP + diphosphate = guanine + 5-phospho-alpha-D-ribose 1-diphosphate</text>
        <dbReference type="Rhea" id="RHEA:25424"/>
        <dbReference type="ChEBI" id="CHEBI:16235"/>
        <dbReference type="ChEBI" id="CHEBI:33019"/>
        <dbReference type="ChEBI" id="CHEBI:58017"/>
        <dbReference type="ChEBI" id="CHEBI:58115"/>
        <dbReference type="EC" id="2.4.2.8"/>
    </reaction>
    <physiologicalReaction direction="right-to-left" evidence="14">
        <dbReference type="Rhea" id="RHEA:25426"/>
    </physiologicalReaction>
</comment>
<keyword evidence="13 16" id="KW-0460">Magnesium</keyword>
<comment type="cofactor">
    <cofactor evidence="1 16">
        <name>Mg(2+)</name>
        <dbReference type="ChEBI" id="CHEBI:18420"/>
    </cofactor>
</comment>
<dbReference type="Proteomes" id="UP000184423">
    <property type="component" value="Unassembled WGS sequence"/>
</dbReference>
<dbReference type="SUPFAM" id="SSF53271">
    <property type="entry name" value="PRTase-like"/>
    <property type="match status" value="1"/>
</dbReference>
<gene>
    <name evidence="18" type="ORF">SAMN02746091_01800</name>
</gene>
<evidence type="ECO:0000256" key="6">
    <source>
        <dbReference type="ARBA" id="ARBA00008391"/>
    </source>
</evidence>